<protein>
    <submittedName>
        <fullName evidence="1">Uncharacterized protein</fullName>
    </submittedName>
</protein>
<dbReference type="EMBL" id="UGSO01000001">
    <property type="protein sequence ID" value="SUB18376.1"/>
    <property type="molecule type" value="Genomic_DNA"/>
</dbReference>
<reference evidence="1 2" key="1">
    <citation type="submission" date="2018-06" db="EMBL/GenBank/DDBJ databases">
        <authorList>
            <consortium name="Pathogen Informatics"/>
            <person name="Doyle S."/>
        </authorList>
    </citation>
    <scope>NUCLEOTIDE SEQUENCE [LARGE SCALE GENOMIC DNA]</scope>
    <source>
        <strain evidence="1 2">NCTC9381</strain>
    </source>
</reference>
<dbReference type="Proteomes" id="UP000254640">
    <property type="component" value="Unassembled WGS sequence"/>
</dbReference>
<evidence type="ECO:0000313" key="1">
    <source>
        <dbReference type="EMBL" id="SUB18376.1"/>
    </source>
</evidence>
<organism evidence="1 2">
    <name type="scientific">Enterobacter agglomerans</name>
    <name type="common">Erwinia herbicola</name>
    <name type="synonym">Pantoea agglomerans</name>
    <dbReference type="NCBI Taxonomy" id="549"/>
    <lineage>
        <taxon>Bacteria</taxon>
        <taxon>Pseudomonadati</taxon>
        <taxon>Pseudomonadota</taxon>
        <taxon>Gammaproteobacteria</taxon>
        <taxon>Enterobacterales</taxon>
        <taxon>Erwiniaceae</taxon>
        <taxon>Pantoea</taxon>
        <taxon>Pantoea agglomerans group</taxon>
    </lineage>
</organism>
<keyword evidence="2" id="KW-1185">Reference proteome</keyword>
<evidence type="ECO:0000313" key="2">
    <source>
        <dbReference type="Proteomes" id="UP000254640"/>
    </source>
</evidence>
<sequence length="46" mass="5261">MIFLPYGQVDVFDDAFIQIDKTGVRMHIPVNLDGLLLILFLTLINQ</sequence>
<dbReference type="AlphaFoldDB" id="A0A349ICP9"/>
<proteinExistence type="predicted"/>
<name>A0A349ICP9_ENTAG</name>
<accession>A0A349ICP9</accession>
<gene>
    <name evidence="1" type="primary">ygbT</name>
    <name evidence="1" type="ORF">NCTC9381_04332</name>
</gene>